<evidence type="ECO:0000256" key="2">
    <source>
        <dbReference type="ARBA" id="ARBA00012528"/>
    </source>
</evidence>
<reference evidence="8 9" key="1">
    <citation type="submission" date="2017-05" db="EMBL/GenBank/DDBJ databases">
        <authorList>
            <person name="Song R."/>
            <person name="Chenine A.L."/>
            <person name="Ruprecht R.M."/>
        </authorList>
    </citation>
    <scope>NUCLEOTIDE SEQUENCE [LARGE SCALE GENOMIC DNA]</scope>
    <source>
        <strain evidence="8 9">CECT 7927</strain>
    </source>
</reference>
<dbReference type="InterPro" id="IPR000160">
    <property type="entry name" value="GGDEF_dom"/>
</dbReference>
<dbReference type="NCBIfam" id="TIGR00254">
    <property type="entry name" value="GGDEF"/>
    <property type="match status" value="1"/>
</dbReference>
<dbReference type="PROSITE" id="PS50887">
    <property type="entry name" value="GGDEF"/>
    <property type="match status" value="1"/>
</dbReference>
<protein>
    <recommendedName>
        <fullName evidence="2">diguanylate cyclase</fullName>
        <ecNumber evidence="2">2.7.7.65</ecNumber>
    </recommendedName>
</protein>
<proteinExistence type="predicted"/>
<evidence type="ECO:0000313" key="8">
    <source>
        <dbReference type="EMBL" id="SMS02979.1"/>
    </source>
</evidence>
<feature type="domain" description="GGDEF" evidence="6">
    <location>
        <begin position="272"/>
        <end position="402"/>
    </location>
</feature>
<dbReference type="Pfam" id="PF00672">
    <property type="entry name" value="HAMP"/>
    <property type="match status" value="1"/>
</dbReference>
<feature type="transmembrane region" description="Helical" evidence="4">
    <location>
        <begin position="6"/>
        <end position="26"/>
    </location>
</feature>
<dbReference type="OrthoDB" id="5496380at2"/>
<dbReference type="Gene3D" id="3.30.70.270">
    <property type="match status" value="1"/>
</dbReference>
<gene>
    <name evidence="8" type="primary">pleD_9</name>
    <name evidence="7" type="ORF">SBX37_19735</name>
    <name evidence="8" type="ORF">VIM7927_04341</name>
</gene>
<dbReference type="SUPFAM" id="SSF158472">
    <property type="entry name" value="HAMP domain-like"/>
    <property type="match status" value="1"/>
</dbReference>
<dbReference type="Gene3D" id="6.10.340.10">
    <property type="match status" value="1"/>
</dbReference>
<dbReference type="InterPro" id="IPR003660">
    <property type="entry name" value="HAMP_dom"/>
</dbReference>
<evidence type="ECO:0000256" key="4">
    <source>
        <dbReference type="SAM" id="Phobius"/>
    </source>
</evidence>
<evidence type="ECO:0000313" key="9">
    <source>
        <dbReference type="Proteomes" id="UP000196125"/>
    </source>
</evidence>
<dbReference type="Proteomes" id="UP001283366">
    <property type="component" value="Unassembled WGS sequence"/>
</dbReference>
<feature type="domain" description="HAMP" evidence="5">
    <location>
        <begin position="184"/>
        <end position="236"/>
    </location>
</feature>
<dbReference type="InterPro" id="IPR029787">
    <property type="entry name" value="Nucleotide_cyclase"/>
</dbReference>
<evidence type="ECO:0000313" key="10">
    <source>
        <dbReference type="Proteomes" id="UP001283366"/>
    </source>
</evidence>
<feature type="transmembrane region" description="Helical" evidence="4">
    <location>
        <begin position="164"/>
        <end position="181"/>
    </location>
</feature>
<sequence>MNSLKVKLMVALIGSNILVMAIFAMITPWQVEKRFLDEAKSVHYQNFAQMIGHYIQQNGSWNTLEDALRFAHLDSEMRNHRAGFYPPRALRQEIPFKFVVSDIQGHVVIGGKDYQPGAKISSALLSQGEPIRLNGETVAYALPSGKVPLTASDRNYLKALKESLAYAFVISFAILIPLGLWEGHKLVNSLKRLISAVEKMEQGELAQQVTVRSNDEVGRLAAAFNTMSSQIVRQAEQLKELSIRDALTGLYNRRFFNEEVASLYEQSIQEDSPFCLVLGDVDYFKMINDRYSHTVGDLVLQQIAGILQSSCRDKDVVARYGGEEFVIALANSDIAQAIQTIERIRMTIESHPWQEIAAGLRVTMSFGISSKTDHEHMEHLLLQADQQLYLAKDNGRNRVSSA</sequence>
<dbReference type="AlphaFoldDB" id="A0A1Y6IZA2"/>
<keyword evidence="10" id="KW-1185">Reference proteome</keyword>
<dbReference type="PROSITE" id="PS50885">
    <property type="entry name" value="HAMP"/>
    <property type="match status" value="1"/>
</dbReference>
<dbReference type="PANTHER" id="PTHR45138:SF9">
    <property type="entry name" value="DIGUANYLATE CYCLASE DGCM-RELATED"/>
    <property type="match status" value="1"/>
</dbReference>
<keyword evidence="7" id="KW-0548">Nucleotidyltransferase</keyword>
<keyword evidence="4" id="KW-1133">Transmembrane helix</keyword>
<dbReference type="CDD" id="cd01949">
    <property type="entry name" value="GGDEF"/>
    <property type="match status" value="1"/>
</dbReference>
<keyword evidence="7" id="KW-0808">Transferase</keyword>
<evidence type="ECO:0000313" key="7">
    <source>
        <dbReference type="EMBL" id="MDW6005098.1"/>
    </source>
</evidence>
<dbReference type="RefSeq" id="WP_087482976.1">
    <property type="nucleotide sequence ID" value="NZ_AP024884.1"/>
</dbReference>
<evidence type="ECO:0000259" key="6">
    <source>
        <dbReference type="PROSITE" id="PS50887"/>
    </source>
</evidence>
<organism evidence="8 9">
    <name type="scientific">Vibrio mangrovi</name>
    <dbReference type="NCBI Taxonomy" id="474394"/>
    <lineage>
        <taxon>Bacteria</taxon>
        <taxon>Pseudomonadati</taxon>
        <taxon>Pseudomonadota</taxon>
        <taxon>Gammaproteobacteria</taxon>
        <taxon>Vibrionales</taxon>
        <taxon>Vibrionaceae</taxon>
        <taxon>Vibrio</taxon>
    </lineage>
</organism>
<dbReference type="GO" id="GO:0016020">
    <property type="term" value="C:membrane"/>
    <property type="evidence" value="ECO:0007669"/>
    <property type="project" value="InterPro"/>
</dbReference>
<comment type="cofactor">
    <cofactor evidence="1">
        <name>Mg(2+)</name>
        <dbReference type="ChEBI" id="CHEBI:18420"/>
    </cofactor>
</comment>
<dbReference type="InterPro" id="IPR050469">
    <property type="entry name" value="Diguanylate_Cyclase"/>
</dbReference>
<dbReference type="SMART" id="SM00304">
    <property type="entry name" value="HAMP"/>
    <property type="match status" value="1"/>
</dbReference>
<dbReference type="FunFam" id="3.30.70.270:FF:000001">
    <property type="entry name" value="Diguanylate cyclase domain protein"/>
    <property type="match status" value="1"/>
</dbReference>
<name>A0A1Y6IZA2_9VIBR</name>
<dbReference type="EMBL" id="FXXI01000015">
    <property type="protein sequence ID" value="SMS02979.1"/>
    <property type="molecule type" value="Genomic_DNA"/>
</dbReference>
<dbReference type="Proteomes" id="UP000196125">
    <property type="component" value="Unassembled WGS sequence"/>
</dbReference>
<dbReference type="EC" id="2.7.7.65" evidence="2"/>
<dbReference type="CDD" id="cd06225">
    <property type="entry name" value="HAMP"/>
    <property type="match status" value="1"/>
</dbReference>
<reference evidence="7 10" key="2">
    <citation type="submission" date="2023-11" db="EMBL/GenBank/DDBJ databases">
        <title>Plant-associative lifestyle of Vibrio porteresiae and its evolutionary dynamics.</title>
        <authorList>
            <person name="Rameshkumar N."/>
            <person name="Kirti K."/>
        </authorList>
    </citation>
    <scope>NUCLEOTIDE SEQUENCE [LARGE SCALE GENOMIC DNA]</scope>
    <source>
        <strain evidence="7 10">MSSRF38</strain>
    </source>
</reference>
<evidence type="ECO:0000256" key="3">
    <source>
        <dbReference type="ARBA" id="ARBA00034247"/>
    </source>
</evidence>
<keyword evidence="4" id="KW-0472">Membrane</keyword>
<accession>A0A1Y6IZA2</accession>
<dbReference type="EMBL" id="JAWRCO010000002">
    <property type="protein sequence ID" value="MDW6005098.1"/>
    <property type="molecule type" value="Genomic_DNA"/>
</dbReference>
<dbReference type="SMART" id="SM00267">
    <property type="entry name" value="GGDEF"/>
    <property type="match status" value="1"/>
</dbReference>
<dbReference type="InterPro" id="IPR043128">
    <property type="entry name" value="Rev_trsase/Diguanyl_cyclase"/>
</dbReference>
<dbReference type="Pfam" id="PF00990">
    <property type="entry name" value="GGDEF"/>
    <property type="match status" value="1"/>
</dbReference>
<dbReference type="PANTHER" id="PTHR45138">
    <property type="entry name" value="REGULATORY COMPONENTS OF SENSORY TRANSDUCTION SYSTEM"/>
    <property type="match status" value="1"/>
</dbReference>
<dbReference type="GO" id="GO:0007165">
    <property type="term" value="P:signal transduction"/>
    <property type="evidence" value="ECO:0007669"/>
    <property type="project" value="InterPro"/>
</dbReference>
<keyword evidence="4" id="KW-0812">Transmembrane</keyword>
<evidence type="ECO:0000256" key="1">
    <source>
        <dbReference type="ARBA" id="ARBA00001946"/>
    </source>
</evidence>
<dbReference type="GO" id="GO:0052621">
    <property type="term" value="F:diguanylate cyclase activity"/>
    <property type="evidence" value="ECO:0007669"/>
    <property type="project" value="UniProtKB-EC"/>
</dbReference>
<dbReference type="SUPFAM" id="SSF55073">
    <property type="entry name" value="Nucleotide cyclase"/>
    <property type="match status" value="1"/>
</dbReference>
<comment type="catalytic activity">
    <reaction evidence="3">
        <text>2 GTP = 3',3'-c-di-GMP + 2 diphosphate</text>
        <dbReference type="Rhea" id="RHEA:24898"/>
        <dbReference type="ChEBI" id="CHEBI:33019"/>
        <dbReference type="ChEBI" id="CHEBI:37565"/>
        <dbReference type="ChEBI" id="CHEBI:58805"/>
        <dbReference type="EC" id="2.7.7.65"/>
    </reaction>
</comment>
<evidence type="ECO:0000259" key="5">
    <source>
        <dbReference type="PROSITE" id="PS50885"/>
    </source>
</evidence>